<dbReference type="InParanoid" id="A0A5J5EUI1"/>
<keyword evidence="3" id="KW-1185">Reference proteome</keyword>
<protein>
    <submittedName>
        <fullName evidence="2">Uncharacterized protein</fullName>
    </submittedName>
</protein>
<organism evidence="2 3">
    <name type="scientific">Sphaerosporella brunnea</name>
    <dbReference type="NCBI Taxonomy" id="1250544"/>
    <lineage>
        <taxon>Eukaryota</taxon>
        <taxon>Fungi</taxon>
        <taxon>Dikarya</taxon>
        <taxon>Ascomycota</taxon>
        <taxon>Pezizomycotina</taxon>
        <taxon>Pezizomycetes</taxon>
        <taxon>Pezizales</taxon>
        <taxon>Pyronemataceae</taxon>
        <taxon>Sphaerosporella</taxon>
    </lineage>
</organism>
<evidence type="ECO:0000256" key="1">
    <source>
        <dbReference type="SAM" id="MobiDB-lite"/>
    </source>
</evidence>
<sequence>MADSMIPIDPNLELVAVADPPPTPIKSEDEDPVANIEDAKEAQRLRKNHLSSMSYARKKAQREKEVADLSKAVPSSPRMRPPLPLVAAANPPPAPTKSEDEDPVDNIEDAKEAQRMRKNHLSSMSYARKKAQREKVCRFSSSNIRLGEPRTSQEVADLAKAVTDLTVNIDLEEDAKEAQRLRKNHLSSMAYARKKAQRAKVCRFSSSNIRLGEPRTSQEVADLAKAVTDLTVNIDLEEDAKEAQRLRKNHLSSMAYARKKAQRAKEAADLAKAVTDLTYGR</sequence>
<dbReference type="EMBL" id="VXIS01000119">
    <property type="protein sequence ID" value="KAA8903341.1"/>
    <property type="molecule type" value="Genomic_DNA"/>
</dbReference>
<dbReference type="AlphaFoldDB" id="A0A5J5EUI1"/>
<comment type="caution">
    <text evidence="2">The sequence shown here is derived from an EMBL/GenBank/DDBJ whole genome shotgun (WGS) entry which is preliminary data.</text>
</comment>
<feature type="compositionally biased region" description="Pro residues" evidence="1">
    <location>
        <begin position="79"/>
        <end position="95"/>
    </location>
</feature>
<accession>A0A5J5EUI1</accession>
<name>A0A5J5EUI1_9PEZI</name>
<evidence type="ECO:0000313" key="2">
    <source>
        <dbReference type="EMBL" id="KAA8903341.1"/>
    </source>
</evidence>
<proteinExistence type="predicted"/>
<dbReference type="Proteomes" id="UP000326924">
    <property type="component" value="Unassembled WGS sequence"/>
</dbReference>
<reference evidence="2 3" key="1">
    <citation type="submission" date="2019-09" db="EMBL/GenBank/DDBJ databases">
        <title>Draft genome of the ectomycorrhizal ascomycete Sphaerosporella brunnea.</title>
        <authorList>
            <consortium name="DOE Joint Genome Institute"/>
            <person name="Benucci G.M."/>
            <person name="Marozzi G."/>
            <person name="Antonielli L."/>
            <person name="Sanchez S."/>
            <person name="Marco P."/>
            <person name="Wang X."/>
            <person name="Falini L.B."/>
            <person name="Barry K."/>
            <person name="Haridas S."/>
            <person name="Lipzen A."/>
            <person name="Labutti K."/>
            <person name="Grigoriev I.V."/>
            <person name="Murat C."/>
            <person name="Martin F."/>
            <person name="Albertini E."/>
            <person name="Donnini D."/>
            <person name="Bonito G."/>
        </authorList>
    </citation>
    <scope>NUCLEOTIDE SEQUENCE [LARGE SCALE GENOMIC DNA]</scope>
    <source>
        <strain evidence="2 3">Sb_GMNB300</strain>
    </source>
</reference>
<feature type="region of interest" description="Disordered" evidence="1">
    <location>
        <begin position="1"/>
        <end position="104"/>
    </location>
</feature>
<gene>
    <name evidence="2" type="ORF">FN846DRAFT_985476</name>
</gene>
<evidence type="ECO:0000313" key="3">
    <source>
        <dbReference type="Proteomes" id="UP000326924"/>
    </source>
</evidence>